<reference evidence="1" key="1">
    <citation type="submission" date="2020-12" db="EMBL/GenBank/DDBJ databases">
        <title>Genomic characterization of non-nitrogen-fixing Frankia strains.</title>
        <authorList>
            <person name="Carlos-Shanley C."/>
            <person name="Guerra T."/>
            <person name="Hahn D."/>
        </authorList>
    </citation>
    <scope>NUCLEOTIDE SEQUENCE</scope>
    <source>
        <strain evidence="1">CN6</strain>
    </source>
</reference>
<evidence type="ECO:0000313" key="2">
    <source>
        <dbReference type="Proteomes" id="UP000604475"/>
    </source>
</evidence>
<dbReference type="EMBL" id="JAEACQ010000123">
    <property type="protein sequence ID" value="MBL7626261.1"/>
    <property type="molecule type" value="Genomic_DNA"/>
</dbReference>
<evidence type="ECO:0000313" key="1">
    <source>
        <dbReference type="EMBL" id="MBL7626261.1"/>
    </source>
</evidence>
<dbReference type="Proteomes" id="UP000604475">
    <property type="component" value="Unassembled WGS sequence"/>
</dbReference>
<organism evidence="1 2">
    <name type="scientific">Frankia nepalensis</name>
    <dbReference type="NCBI Taxonomy" id="1836974"/>
    <lineage>
        <taxon>Bacteria</taxon>
        <taxon>Bacillati</taxon>
        <taxon>Actinomycetota</taxon>
        <taxon>Actinomycetes</taxon>
        <taxon>Frankiales</taxon>
        <taxon>Frankiaceae</taxon>
        <taxon>Frankia</taxon>
    </lineage>
</organism>
<accession>A0A937RHS7</accession>
<protein>
    <submittedName>
        <fullName evidence="1">Uncharacterized protein</fullName>
    </submittedName>
</protein>
<keyword evidence="2" id="KW-1185">Reference proteome</keyword>
<gene>
    <name evidence="1" type="ORF">I7412_03540</name>
</gene>
<dbReference type="AlphaFoldDB" id="A0A937RHS7"/>
<proteinExistence type="predicted"/>
<name>A0A937RHS7_9ACTN</name>
<comment type="caution">
    <text evidence="1">The sequence shown here is derived from an EMBL/GenBank/DDBJ whole genome shotgun (WGS) entry which is preliminary data.</text>
</comment>
<sequence>MMTQLENRPHIDDRRLDLLDANPAEFIELFAVDEFLHDSTIMSSVESLDQWTVYSYVRAGRFFVVAQEIVERKVSPILVADIGEEEFDSIVDAARSYWLKSQ</sequence>